<sequence>DIGDIVRGKDLYLGNTYESAQRDKLRKEFERNVRENTLLKVTKWELWRGSKKNRTKILIIIMNLEKNWWTVNRATVWKALTCDVPEGMFTILENMFDGAKLTLMIMPCANGDVPTYFDYVPQYLR</sequence>
<dbReference type="EMBL" id="FJ876718">
    <property type="protein sequence ID" value="ACZ81912.1"/>
    <property type="molecule type" value="mRNA"/>
</dbReference>
<feature type="domain" description="Duffy-antigen binding" evidence="1">
    <location>
        <begin position="1"/>
        <end position="125"/>
    </location>
</feature>
<dbReference type="InterPro" id="IPR042202">
    <property type="entry name" value="Duffy-ag-bd_sf"/>
</dbReference>
<evidence type="ECO:0000259" key="1">
    <source>
        <dbReference type="Pfam" id="PF05424"/>
    </source>
</evidence>
<evidence type="ECO:0000313" key="2">
    <source>
        <dbReference type="EMBL" id="ACZ81912.1"/>
    </source>
</evidence>
<dbReference type="InterPro" id="IPR008602">
    <property type="entry name" value="Duffy-antigen-binding"/>
</dbReference>
<feature type="non-terminal residue" evidence="2">
    <location>
        <position position="125"/>
    </location>
</feature>
<accession>D3GI92</accession>
<dbReference type="AlphaFoldDB" id="D3GI92"/>
<feature type="non-terminal residue" evidence="2">
    <location>
        <position position="1"/>
    </location>
</feature>
<name>D3GI92_PLAFA</name>
<dbReference type="Pfam" id="PF05424">
    <property type="entry name" value="Duffy_binding"/>
    <property type="match status" value="1"/>
</dbReference>
<reference evidence="2" key="1">
    <citation type="journal article" date="2009" name="Malar. J.">
        <title>Sequence variation of PfEMP1-DBLalpha in association with rosette formation in Plasmodium falciparum isolates causing severe and uncomplicated malaria.</title>
        <authorList>
            <person name="Horata N."/>
            <person name="Kalambaheti T."/>
            <person name="Craig A."/>
            <person name="Khusmith S."/>
        </authorList>
    </citation>
    <scope>NUCLEOTIDE SEQUENCE</scope>
</reference>
<dbReference type="SUPFAM" id="SSF140924">
    <property type="entry name" value="Duffy binding domain-like"/>
    <property type="match status" value="1"/>
</dbReference>
<protein>
    <submittedName>
        <fullName evidence="2">Erythrocyte membrane protein</fullName>
    </submittedName>
</protein>
<proteinExistence type="evidence at transcript level"/>
<dbReference type="Gene3D" id="1.20.1310.20">
    <property type="entry name" value="Duffy-antigen binding domain"/>
    <property type="match status" value="1"/>
</dbReference>
<organism evidence="2">
    <name type="scientific">Plasmodium falciparum</name>
    <name type="common">malaria parasite P. falciparum</name>
    <dbReference type="NCBI Taxonomy" id="5833"/>
    <lineage>
        <taxon>Eukaryota</taxon>
        <taxon>Sar</taxon>
        <taxon>Alveolata</taxon>
        <taxon>Apicomplexa</taxon>
        <taxon>Aconoidasida</taxon>
        <taxon>Haemosporida</taxon>
        <taxon>Plasmodiidae</taxon>
        <taxon>Plasmodium</taxon>
        <taxon>Plasmodium (Laverania)</taxon>
    </lineage>
</organism>
<gene>
    <name evidence="2" type="primary">var</name>
</gene>
<dbReference type="GO" id="GO:0016020">
    <property type="term" value="C:membrane"/>
    <property type="evidence" value="ECO:0007669"/>
    <property type="project" value="InterPro"/>
</dbReference>
<dbReference type="GO" id="GO:0046789">
    <property type="term" value="F:host cell surface receptor binding"/>
    <property type="evidence" value="ECO:0007669"/>
    <property type="project" value="InterPro"/>
</dbReference>